<organism evidence="3 4">
    <name type="scientific">Tanacetum coccineum</name>
    <dbReference type="NCBI Taxonomy" id="301880"/>
    <lineage>
        <taxon>Eukaryota</taxon>
        <taxon>Viridiplantae</taxon>
        <taxon>Streptophyta</taxon>
        <taxon>Embryophyta</taxon>
        <taxon>Tracheophyta</taxon>
        <taxon>Spermatophyta</taxon>
        <taxon>Magnoliopsida</taxon>
        <taxon>eudicotyledons</taxon>
        <taxon>Gunneridae</taxon>
        <taxon>Pentapetalae</taxon>
        <taxon>asterids</taxon>
        <taxon>campanulids</taxon>
        <taxon>Asterales</taxon>
        <taxon>Asteraceae</taxon>
        <taxon>Asteroideae</taxon>
        <taxon>Anthemideae</taxon>
        <taxon>Anthemidinae</taxon>
        <taxon>Tanacetum</taxon>
    </lineage>
</organism>
<name>A0ABQ4WE38_9ASTR</name>
<accession>A0ABQ4WE38</accession>
<keyword evidence="4" id="KW-1185">Reference proteome</keyword>
<dbReference type="Pfam" id="PF07727">
    <property type="entry name" value="RVT_2"/>
    <property type="match status" value="1"/>
</dbReference>
<gene>
    <name evidence="3" type="ORF">Tco_0624493</name>
</gene>
<dbReference type="Proteomes" id="UP001151760">
    <property type="component" value="Unassembled WGS sequence"/>
</dbReference>
<dbReference type="PANTHER" id="PTHR11439">
    <property type="entry name" value="GAG-POL-RELATED RETROTRANSPOSON"/>
    <property type="match status" value="1"/>
</dbReference>
<feature type="compositionally biased region" description="Acidic residues" evidence="1">
    <location>
        <begin position="11"/>
        <end position="20"/>
    </location>
</feature>
<dbReference type="PANTHER" id="PTHR11439:SF463">
    <property type="entry name" value="REVERSE TRANSCRIPTASE TY1_COPIA-TYPE DOMAIN-CONTAINING PROTEIN"/>
    <property type="match status" value="1"/>
</dbReference>
<protein>
    <submittedName>
        <fullName evidence="3">Retrovirus-related pol polyprotein from transposon TNT 1-94</fullName>
    </submittedName>
</protein>
<evidence type="ECO:0000313" key="4">
    <source>
        <dbReference type="Proteomes" id="UP001151760"/>
    </source>
</evidence>
<dbReference type="Pfam" id="PF14223">
    <property type="entry name" value="Retrotran_gag_2"/>
    <property type="match status" value="1"/>
</dbReference>
<comment type="caution">
    <text evidence="3">The sequence shown here is derived from an EMBL/GenBank/DDBJ whole genome shotgun (WGS) entry which is preliminary data.</text>
</comment>
<evidence type="ECO:0000259" key="2">
    <source>
        <dbReference type="Pfam" id="PF07727"/>
    </source>
</evidence>
<reference evidence="3" key="2">
    <citation type="submission" date="2022-01" db="EMBL/GenBank/DDBJ databases">
        <authorList>
            <person name="Yamashiro T."/>
            <person name="Shiraishi A."/>
            <person name="Satake H."/>
            <person name="Nakayama K."/>
        </authorList>
    </citation>
    <scope>NUCLEOTIDE SEQUENCE</scope>
</reference>
<evidence type="ECO:0000313" key="3">
    <source>
        <dbReference type="EMBL" id="GJS51131.1"/>
    </source>
</evidence>
<dbReference type="EMBL" id="BQNB010008564">
    <property type="protein sequence ID" value="GJS51131.1"/>
    <property type="molecule type" value="Genomic_DNA"/>
</dbReference>
<dbReference type="InterPro" id="IPR013103">
    <property type="entry name" value="RVT_2"/>
</dbReference>
<feature type="domain" description="Reverse transcriptase Ty1/copia-type" evidence="2">
    <location>
        <begin position="236"/>
        <end position="308"/>
    </location>
</feature>
<evidence type="ECO:0000256" key="1">
    <source>
        <dbReference type="SAM" id="MobiDB-lite"/>
    </source>
</evidence>
<reference evidence="3" key="1">
    <citation type="journal article" date="2022" name="Int. J. Mol. Sci.">
        <title>Draft Genome of Tanacetum Coccineum: Genomic Comparison of Closely Related Tanacetum-Family Plants.</title>
        <authorList>
            <person name="Yamashiro T."/>
            <person name="Shiraishi A."/>
            <person name="Nakayama K."/>
            <person name="Satake H."/>
        </authorList>
    </citation>
    <scope>NUCLEOTIDE SEQUENCE</scope>
</reference>
<feature type="region of interest" description="Disordered" evidence="1">
    <location>
        <begin position="1"/>
        <end position="28"/>
    </location>
</feature>
<sequence length="482" mass="55965">MCLTMSKNTFEEPDDTQELTDEQKKDLKQKRSRNADVLSMIQWGVTPLIFPKIMRLKKAKETWEVLKQEFQGDVKVKAIKLQTLRRDYENTKMKENESLNDYSSRLTDLINRIKTTDDTSLQQGDRECISIRLARRKKTTTEFWKREFILKWSRRQSFGGPGHGQSYRSFRGRSNFDKRSFGDGNSNKCSICKKDNHEEKDCWHKGKFEPESFEEAIREKSWKKAMEDEIQVIEKNNTWELTNTPSDKDVIGVKWVYKVKFNADGSVERNKARLVAKGYSQQPRIKYDETFAAVARMDMVQAIISLEVIKVGYFTNSTSSQRFRTMNSKKKFIMEIYQDDGGVFICQEKYVEKILKNFDMSECKSKDSTLVVNEKLMKEDGSSKVDATLYRSLVRKLLYLTTTRPDIMFAASLLSSDWGKVHLDIVFHLVQVCLVGAQRSSKRIFEDIGEKQMKPTTIFCDSMSAIAIAKNPVHHSRTSISL</sequence>
<proteinExistence type="predicted"/>